<dbReference type="SUPFAM" id="SSF144270">
    <property type="entry name" value="Eferin C-derminal domain-like"/>
    <property type="match status" value="1"/>
</dbReference>
<feature type="compositionally biased region" description="Polar residues" evidence="6">
    <location>
        <begin position="1048"/>
        <end position="1061"/>
    </location>
</feature>
<reference evidence="8 9" key="1">
    <citation type="submission" date="2019-09" db="EMBL/GenBank/DDBJ databases">
        <title>Bird 10,000 Genomes (B10K) Project - Family phase.</title>
        <authorList>
            <person name="Zhang G."/>
        </authorList>
    </citation>
    <scope>NUCLEOTIDE SEQUENCE [LARGE SCALE GENOMIC DNA]</scope>
    <source>
        <strain evidence="8">B10K-LSUMZ-23963</strain>
        <tissue evidence="8">Muscle</tissue>
    </source>
</reference>
<feature type="region of interest" description="Disordered" evidence="6">
    <location>
        <begin position="769"/>
        <end position="819"/>
    </location>
</feature>
<feature type="compositionally biased region" description="Polar residues" evidence="6">
    <location>
        <begin position="217"/>
        <end position="227"/>
    </location>
</feature>
<dbReference type="Gene3D" id="1.20.5.2440">
    <property type="match status" value="1"/>
</dbReference>
<name>A0A7K9BC76_DRONO</name>
<evidence type="ECO:0000313" key="8">
    <source>
        <dbReference type="EMBL" id="NXG37452.1"/>
    </source>
</evidence>
<protein>
    <submittedName>
        <fullName evidence="8">RFIP1 protein</fullName>
    </submittedName>
</protein>
<feature type="domain" description="FIP-RBD" evidence="7">
    <location>
        <begin position="1102"/>
        <end position="1164"/>
    </location>
</feature>
<keyword evidence="5" id="KW-0653">Protein transport</keyword>
<dbReference type="GO" id="GO:0015031">
    <property type="term" value="P:protein transport"/>
    <property type="evidence" value="ECO:0007669"/>
    <property type="project" value="UniProtKB-KW"/>
</dbReference>
<dbReference type="EMBL" id="VWZH01000293">
    <property type="protein sequence ID" value="NXG37452.1"/>
    <property type="molecule type" value="Genomic_DNA"/>
</dbReference>
<evidence type="ECO:0000256" key="1">
    <source>
        <dbReference type="ARBA" id="ARBA00004177"/>
    </source>
</evidence>
<feature type="region of interest" description="Disordered" evidence="6">
    <location>
        <begin position="50"/>
        <end position="177"/>
    </location>
</feature>
<feature type="non-terminal residue" evidence="8">
    <location>
        <position position="1"/>
    </location>
</feature>
<dbReference type="InterPro" id="IPR037789">
    <property type="entry name" value="FIP_classI"/>
</dbReference>
<feature type="region of interest" description="Disordered" evidence="6">
    <location>
        <begin position="320"/>
        <end position="414"/>
    </location>
</feature>
<feature type="region of interest" description="Disordered" evidence="6">
    <location>
        <begin position="440"/>
        <end position="476"/>
    </location>
</feature>
<feature type="compositionally biased region" description="Basic and acidic residues" evidence="6">
    <location>
        <begin position="320"/>
        <end position="357"/>
    </location>
</feature>
<evidence type="ECO:0000256" key="5">
    <source>
        <dbReference type="ARBA" id="ARBA00022927"/>
    </source>
</evidence>
<dbReference type="FunFam" id="1.20.5.2440:FF:000002">
    <property type="entry name" value="rab11 family-interacting protein 2 isoform X1"/>
    <property type="match status" value="1"/>
</dbReference>
<feature type="compositionally biased region" description="Polar residues" evidence="6">
    <location>
        <begin position="105"/>
        <end position="121"/>
    </location>
</feature>
<feature type="compositionally biased region" description="Polar residues" evidence="6">
    <location>
        <begin position="255"/>
        <end position="264"/>
    </location>
</feature>
<feature type="compositionally biased region" description="Polar residues" evidence="6">
    <location>
        <begin position="803"/>
        <end position="819"/>
    </location>
</feature>
<keyword evidence="4" id="KW-0967">Endosome</keyword>
<feature type="region of interest" description="Disordered" evidence="6">
    <location>
        <begin position="687"/>
        <end position="722"/>
    </location>
</feature>
<evidence type="ECO:0000259" key="7">
    <source>
        <dbReference type="PROSITE" id="PS51511"/>
    </source>
</evidence>
<feature type="compositionally biased region" description="Polar residues" evidence="6">
    <location>
        <begin position="905"/>
        <end position="918"/>
    </location>
</feature>
<feature type="region of interest" description="Disordered" evidence="6">
    <location>
        <begin position="898"/>
        <end position="921"/>
    </location>
</feature>
<dbReference type="PANTHER" id="PTHR15746:SF22">
    <property type="entry name" value="RAB11 FAMILY-INTERACTING PROTEIN 1"/>
    <property type="match status" value="1"/>
</dbReference>
<dbReference type="InterPro" id="IPR019018">
    <property type="entry name" value="Rab-bd_FIP-RBD"/>
</dbReference>
<organism evidence="8 9">
    <name type="scientific">Dromaius novaehollandiae</name>
    <name type="common">Emu</name>
    <dbReference type="NCBI Taxonomy" id="8790"/>
    <lineage>
        <taxon>Eukaryota</taxon>
        <taxon>Metazoa</taxon>
        <taxon>Chordata</taxon>
        <taxon>Craniata</taxon>
        <taxon>Vertebrata</taxon>
        <taxon>Euteleostomi</taxon>
        <taxon>Archelosauria</taxon>
        <taxon>Archosauria</taxon>
        <taxon>Dinosauria</taxon>
        <taxon>Saurischia</taxon>
        <taxon>Theropoda</taxon>
        <taxon>Coelurosauria</taxon>
        <taxon>Aves</taxon>
        <taxon>Palaeognathae</taxon>
        <taxon>Casuariiformes</taxon>
        <taxon>Dromaiidae</taxon>
        <taxon>Dromaius</taxon>
    </lineage>
</organism>
<evidence type="ECO:0000313" key="9">
    <source>
        <dbReference type="Proteomes" id="UP000543287"/>
    </source>
</evidence>
<dbReference type="GO" id="GO:0005768">
    <property type="term" value="C:endosome"/>
    <property type="evidence" value="ECO:0007669"/>
    <property type="project" value="UniProtKB-SubCell"/>
</dbReference>
<dbReference type="InterPro" id="IPR037245">
    <property type="entry name" value="FIP-RBD_C_sf"/>
</dbReference>
<feature type="compositionally biased region" description="Low complexity" evidence="6">
    <location>
        <begin position="988"/>
        <end position="1010"/>
    </location>
</feature>
<keyword evidence="3" id="KW-0597">Phosphoprotein</keyword>
<feature type="compositionally biased region" description="Basic and acidic residues" evidence="6">
    <location>
        <begin position="1013"/>
        <end position="1035"/>
    </location>
</feature>
<feature type="compositionally biased region" description="Low complexity" evidence="6">
    <location>
        <begin position="390"/>
        <end position="401"/>
    </location>
</feature>
<proteinExistence type="predicted"/>
<feature type="non-terminal residue" evidence="8">
    <location>
        <position position="1174"/>
    </location>
</feature>
<sequence length="1174" mass="127332">CRWYKLHSKPGKKEKERGEIEVDIQFMRSNMTASMFDLSMKDKSRSAFGKLKDKLKGKRSSGLSDTASEIVPSPSHSLADSEDESNEKEKKKSKFKTLFSKPGLQKTSLSQSMSVLPTHQPVTEKVRLRPSDFQSQWDDEESETSPTSDKKSSSSPVSKFHKIASLDSRQLNQITTSNTKKEGLSLFGGLKSKSDAVSKSSLCINGSHVYMEENTPKDNTPASSPSPHNFRRKQLFASEENLSSKFPKGPEETGRTSPSGILSGSASLETFKSMNLPSYKLLSSEDYTETNVPLTVDITKENKKMDHKKSALFSLVTGKKEAVKSSDVESVPDRTLKEEETKVPEEKSEEETKHLEIPTDLSKGNSNEEEIFKNKQPLNPFEEDGKPEKAAALAKTAQTKAVKPRLGVSSEEETKATLPILAPDSLPAFLPALHISSDNNPFISKTGQKVKVPDSENITSSSAPLPPSPPSAAELLNSKNPFISKWGKESKALDSESIASFSLSHHLAASVPETSLSVQISSSGNNPFTSKWGQGSQDQDSESSNACASLDLSRPPAPSLHSDCHFNDNNPFVCKLGRELDAPGLKTVAASSPFLLPCEEDCSSVENTGNLKHSLHVASGSSSDLALTSNVNTVSDSLNTLSDSSGLAPTKQWGSPKVQVETSLRNGAEQLPPAKSKLNEKQEIFSEKRMEERKPMLETEAAPDKNDSLSQVGPTKPTLRVCTLPPREADVGRADSEASSVFVMPKPAPRLSLSLKPCTPVSETDELSGAVLSSDDNVKSASGLPLHNEKPSSAYGCPPRNGSLKTVTPTTDLRGDSSNSHLKYENDDLFDSLANLKSAIPIAGDHGLKLASLPVILEGGSDDELLEDCQEEHNVTADDKNILEAGKQSIDLMPLSEELKEHSDNSSPAESVTLSAQEGGSAPDVCNSSKLPVLPARVHVFNANNKIADLGVGVATSHSSECNSHFERQELKIDIGVEESAECDFLEPSSSCPSVSSSSQPYSSFHSLPSHTESNRAESSKKPTAEGFADKAENSGKKKLLQAWVSPSETYPNQTQQSGETMSPKHRLQPVKPMNATASKSQTKNMNVISAMNEKLLEMSVKKYNPSDPGYAYAQLTHDELIQLVLKQKDTIIKKELQVRELEDYIDNLLVRVMEETPNILRVSTSGNKKAGKI</sequence>
<dbReference type="AlphaFoldDB" id="A0A7K9BC76"/>
<evidence type="ECO:0000256" key="3">
    <source>
        <dbReference type="ARBA" id="ARBA00022553"/>
    </source>
</evidence>
<dbReference type="GO" id="GO:0045055">
    <property type="term" value="P:regulated exocytosis"/>
    <property type="evidence" value="ECO:0007669"/>
    <property type="project" value="TreeGrafter"/>
</dbReference>
<dbReference type="PROSITE" id="PS51511">
    <property type="entry name" value="FIP_RBD"/>
    <property type="match status" value="1"/>
</dbReference>
<dbReference type="Pfam" id="PF09457">
    <property type="entry name" value="RBD-FIP"/>
    <property type="match status" value="1"/>
</dbReference>
<feature type="compositionally biased region" description="Polar residues" evidence="6">
    <location>
        <begin position="518"/>
        <end position="532"/>
    </location>
</feature>
<feature type="region of interest" description="Disordered" evidence="6">
    <location>
        <begin position="211"/>
        <end position="264"/>
    </location>
</feature>
<evidence type="ECO:0000256" key="2">
    <source>
        <dbReference type="ARBA" id="ARBA00022448"/>
    </source>
</evidence>
<feature type="region of interest" description="Disordered" evidence="6">
    <location>
        <begin position="986"/>
        <end position="1035"/>
    </location>
</feature>
<feature type="region of interest" description="Disordered" evidence="6">
    <location>
        <begin position="1048"/>
        <end position="1069"/>
    </location>
</feature>
<dbReference type="Proteomes" id="UP000543287">
    <property type="component" value="Unassembled WGS sequence"/>
</dbReference>
<feature type="region of interest" description="Disordered" evidence="6">
    <location>
        <begin position="518"/>
        <end position="552"/>
    </location>
</feature>
<dbReference type="PANTHER" id="PTHR15746">
    <property type="entry name" value="RAB11-RELATED"/>
    <property type="match status" value="1"/>
</dbReference>
<feature type="compositionally biased region" description="Low complexity" evidence="6">
    <location>
        <begin position="533"/>
        <end position="544"/>
    </location>
</feature>
<comment type="subcellular location">
    <subcellularLocation>
        <location evidence="1">Endosome</location>
    </subcellularLocation>
</comment>
<gene>
    <name evidence="8" type="primary">Rab11fip1</name>
    <name evidence="8" type="ORF">DRONOV_R04929</name>
</gene>
<dbReference type="GO" id="GO:0031267">
    <property type="term" value="F:small GTPase binding"/>
    <property type="evidence" value="ECO:0007669"/>
    <property type="project" value="InterPro"/>
</dbReference>
<accession>A0A7K9BC76</accession>
<feature type="compositionally biased region" description="Polar residues" evidence="6">
    <location>
        <begin position="167"/>
        <end position="177"/>
    </location>
</feature>
<evidence type="ECO:0000256" key="6">
    <source>
        <dbReference type="SAM" id="MobiDB-lite"/>
    </source>
</evidence>
<evidence type="ECO:0000256" key="4">
    <source>
        <dbReference type="ARBA" id="ARBA00022753"/>
    </source>
</evidence>
<keyword evidence="2" id="KW-0813">Transport</keyword>
<comment type="caution">
    <text evidence="8">The sequence shown here is derived from an EMBL/GenBank/DDBJ whole genome shotgun (WGS) entry which is preliminary data.</text>
</comment>
<feature type="compositionally biased region" description="Basic and acidic residues" evidence="6">
    <location>
        <begin position="687"/>
        <end position="707"/>
    </location>
</feature>